<feature type="region of interest" description="Disordered" evidence="1">
    <location>
        <begin position="1"/>
        <end position="147"/>
    </location>
</feature>
<feature type="compositionally biased region" description="Pro residues" evidence="1">
    <location>
        <begin position="122"/>
        <end position="133"/>
    </location>
</feature>
<reference evidence="2 3" key="1">
    <citation type="submission" date="2024-02" db="EMBL/GenBank/DDBJ databases">
        <title>Discinaceae phylogenomics.</title>
        <authorList>
            <person name="Dirks A.C."/>
            <person name="James T.Y."/>
        </authorList>
    </citation>
    <scope>NUCLEOTIDE SEQUENCE [LARGE SCALE GENOMIC DNA]</scope>
    <source>
        <strain evidence="2 3">ACD0624</strain>
    </source>
</reference>
<feature type="compositionally biased region" description="Low complexity" evidence="1">
    <location>
        <begin position="15"/>
        <end position="38"/>
    </location>
</feature>
<dbReference type="Proteomes" id="UP001447188">
    <property type="component" value="Unassembled WGS sequence"/>
</dbReference>
<organism evidence="2 3">
    <name type="scientific">Discina gigas</name>
    <dbReference type="NCBI Taxonomy" id="1032678"/>
    <lineage>
        <taxon>Eukaryota</taxon>
        <taxon>Fungi</taxon>
        <taxon>Dikarya</taxon>
        <taxon>Ascomycota</taxon>
        <taxon>Pezizomycotina</taxon>
        <taxon>Pezizomycetes</taxon>
        <taxon>Pezizales</taxon>
        <taxon>Discinaceae</taxon>
        <taxon>Discina</taxon>
    </lineage>
</organism>
<dbReference type="PRINTS" id="PR01217">
    <property type="entry name" value="PRICHEXTENSN"/>
</dbReference>
<name>A0ABR3GSK2_9PEZI</name>
<feature type="compositionally biased region" description="Basic and acidic residues" evidence="1">
    <location>
        <begin position="376"/>
        <end position="386"/>
    </location>
</feature>
<feature type="compositionally biased region" description="Low complexity" evidence="1">
    <location>
        <begin position="134"/>
        <end position="145"/>
    </location>
</feature>
<feature type="region of interest" description="Disordered" evidence="1">
    <location>
        <begin position="304"/>
        <end position="386"/>
    </location>
</feature>
<gene>
    <name evidence="2" type="ORF">Q9L58_001967</name>
</gene>
<feature type="compositionally biased region" description="Polar residues" evidence="1">
    <location>
        <begin position="56"/>
        <end position="82"/>
    </location>
</feature>
<comment type="caution">
    <text evidence="2">The sequence shown here is derived from an EMBL/GenBank/DDBJ whole genome shotgun (WGS) entry which is preliminary data.</text>
</comment>
<evidence type="ECO:0000256" key="1">
    <source>
        <dbReference type="SAM" id="MobiDB-lite"/>
    </source>
</evidence>
<feature type="compositionally biased region" description="Acidic residues" evidence="1">
    <location>
        <begin position="83"/>
        <end position="99"/>
    </location>
</feature>
<dbReference type="EMBL" id="JBBBZM010000016">
    <property type="protein sequence ID" value="KAL0638916.1"/>
    <property type="molecule type" value="Genomic_DNA"/>
</dbReference>
<accession>A0ABR3GSK2</accession>
<evidence type="ECO:0000313" key="2">
    <source>
        <dbReference type="EMBL" id="KAL0638916.1"/>
    </source>
</evidence>
<protein>
    <submittedName>
        <fullName evidence="2">Uncharacterized protein</fullName>
    </submittedName>
</protein>
<keyword evidence="3" id="KW-1185">Reference proteome</keyword>
<sequence length="408" mass="45027">MSTTMILPPSPPPSRSSSQTSVSRKPTTYNPNTRTITPSPTPPRRQKPTLTLDPSAATTTGTFLASATPTSSTLRSFFSPCTDSEDSDSDSDSDYDSDSCDSPIKPLRPRGHFQRLWASRPSMPPSTPPPAPFSPAHLPSAPSAPHTGVFPPPSPWDTSMLPADPLLRHLHALLAPLLDVVSVPCEELRAARAARERAMVGVQKAYFRRAPVDVARRELADAEARERSVERGVVAAFLRRVENVQSVCEGFVNPEKEEEDEDEEEEEVWTCAREWPEQEHVQEEELRSAWDEWNDERRFTWVPSHLASESDSEDEEEGEYHADPTRDPSFPLPPLSPDASVLSASPALSFPGSPNRECEWGAFLPPSPALEGQEEEGSRRGGTWKEEKGLGVDWSVVVVVEGVQMNMI</sequence>
<proteinExistence type="predicted"/>
<evidence type="ECO:0000313" key="3">
    <source>
        <dbReference type="Proteomes" id="UP001447188"/>
    </source>
</evidence>